<proteinExistence type="predicted"/>
<dbReference type="AlphaFoldDB" id="A0A6A9UG22"/>
<comment type="caution">
    <text evidence="1">The sequence shown here is derived from an EMBL/GenBank/DDBJ whole genome shotgun (WGS) entry which is preliminary data.</text>
</comment>
<name>A0A6A9UG22_AGRVI</name>
<evidence type="ECO:0000313" key="1">
    <source>
        <dbReference type="EMBL" id="MVA57648.1"/>
    </source>
</evidence>
<dbReference type="InterPro" id="IPR025737">
    <property type="entry name" value="FApF"/>
</dbReference>
<evidence type="ECO:0000313" key="2">
    <source>
        <dbReference type="Proteomes" id="UP000440716"/>
    </source>
</evidence>
<dbReference type="Pfam" id="PF13557">
    <property type="entry name" value="Phenol_MetA_deg"/>
    <property type="match status" value="1"/>
</dbReference>
<sequence length="387" mass="41257">MGVARALPRFKPSVTGCFPDAGHGSPQNQMDYDDVAVLVRLGAPASIAITLSRCFMEQDPSIQSRQAAKSTGRGTRPVSGIRRLAAGLFCCLAVAVSAADHAVAAEAGALNWGPGAPGLTFGALPPVPGLFFTNTTAYFSSSEFHGANGKRNSVLDLDQKGVVSVSRIMGVWPVDLDGWRFATQVVIPVVYSDTDFDNIPVQGHAGGLGNMSVVQLTNYNFARFHNVGASVSFTGRTSNYDSSRSINTQNGYSTVSAGAHYNYFDPTGLDFGVMAGYHYNNRNPTTDYRSGDLFALDFKLTYALNDKIRIGAYGGYLAQIEDDKVGSVSLADSRFKAINLGPSITYAMGPVDATLSYQFSVHAENATKSDAVRLSFNVPLYVPKPGP</sequence>
<dbReference type="Proteomes" id="UP000440716">
    <property type="component" value="Unassembled WGS sequence"/>
</dbReference>
<dbReference type="EMBL" id="WPHU01000006">
    <property type="protein sequence ID" value="MVA57648.1"/>
    <property type="molecule type" value="Genomic_DNA"/>
</dbReference>
<organism evidence="1 2">
    <name type="scientific">Agrobacterium vitis</name>
    <name type="common">Rhizobium vitis</name>
    <dbReference type="NCBI Taxonomy" id="373"/>
    <lineage>
        <taxon>Bacteria</taxon>
        <taxon>Pseudomonadati</taxon>
        <taxon>Pseudomonadota</taxon>
        <taxon>Alphaproteobacteria</taxon>
        <taxon>Hyphomicrobiales</taxon>
        <taxon>Rhizobiaceae</taxon>
        <taxon>Rhizobium/Agrobacterium group</taxon>
        <taxon>Agrobacterium</taxon>
    </lineage>
</organism>
<accession>A0A6A9UG22</accession>
<protein>
    <submittedName>
        <fullName evidence="1">Uncharacterized protein</fullName>
    </submittedName>
</protein>
<gene>
    <name evidence="1" type="ORF">GOZ88_16210</name>
</gene>
<reference evidence="1 2" key="1">
    <citation type="submission" date="2019-12" db="EMBL/GenBank/DDBJ databases">
        <title>Whole-genome sequencing of Allorhizobium vitis.</title>
        <authorList>
            <person name="Gan H.M."/>
            <person name="Szegedi E."/>
            <person name="Burr T."/>
            <person name="Savka M.A."/>
        </authorList>
    </citation>
    <scope>NUCLEOTIDE SEQUENCE [LARGE SCALE GENOMIC DNA]</scope>
    <source>
        <strain evidence="1 2">CG415</strain>
    </source>
</reference>